<name>A0ABQ6JFL6_9ACTN</name>
<evidence type="ECO:0000313" key="6">
    <source>
        <dbReference type="Proteomes" id="UP001157017"/>
    </source>
</evidence>
<organism evidence="5 6">
    <name type="scientific">Angustibacter aerolatus</name>
    <dbReference type="NCBI Taxonomy" id="1162965"/>
    <lineage>
        <taxon>Bacteria</taxon>
        <taxon>Bacillati</taxon>
        <taxon>Actinomycetota</taxon>
        <taxon>Actinomycetes</taxon>
        <taxon>Kineosporiales</taxon>
        <taxon>Kineosporiaceae</taxon>
    </lineage>
</organism>
<evidence type="ECO:0000313" key="5">
    <source>
        <dbReference type="EMBL" id="GMA86978.1"/>
    </source>
</evidence>
<protein>
    <recommendedName>
        <fullName evidence="4">SHSP domain-containing protein</fullName>
    </recommendedName>
</protein>
<evidence type="ECO:0000259" key="4">
    <source>
        <dbReference type="PROSITE" id="PS01031"/>
    </source>
</evidence>
<dbReference type="PANTHER" id="PTHR11527">
    <property type="entry name" value="HEAT-SHOCK PROTEIN 20 FAMILY MEMBER"/>
    <property type="match status" value="1"/>
</dbReference>
<feature type="region of interest" description="Disordered" evidence="3">
    <location>
        <begin position="91"/>
        <end position="118"/>
    </location>
</feature>
<evidence type="ECO:0000256" key="1">
    <source>
        <dbReference type="PROSITE-ProRule" id="PRU00285"/>
    </source>
</evidence>
<keyword evidence="6" id="KW-1185">Reference proteome</keyword>
<dbReference type="Gene3D" id="2.60.40.790">
    <property type="match status" value="1"/>
</dbReference>
<evidence type="ECO:0000256" key="2">
    <source>
        <dbReference type="RuleBase" id="RU003616"/>
    </source>
</evidence>
<dbReference type="InterPro" id="IPR031107">
    <property type="entry name" value="Small_HSP"/>
</dbReference>
<dbReference type="EMBL" id="BSUZ01000001">
    <property type="protein sequence ID" value="GMA86978.1"/>
    <property type="molecule type" value="Genomic_DNA"/>
</dbReference>
<dbReference type="Proteomes" id="UP001157017">
    <property type="component" value="Unassembled WGS sequence"/>
</dbReference>
<reference evidence="6" key="1">
    <citation type="journal article" date="2019" name="Int. J. Syst. Evol. Microbiol.">
        <title>The Global Catalogue of Microorganisms (GCM) 10K type strain sequencing project: providing services to taxonomists for standard genome sequencing and annotation.</title>
        <authorList>
            <consortium name="The Broad Institute Genomics Platform"/>
            <consortium name="The Broad Institute Genome Sequencing Center for Infectious Disease"/>
            <person name="Wu L."/>
            <person name="Ma J."/>
        </authorList>
    </citation>
    <scope>NUCLEOTIDE SEQUENCE [LARGE SCALE GENOMIC DNA]</scope>
    <source>
        <strain evidence="6">NBRC 108730</strain>
    </source>
</reference>
<accession>A0ABQ6JFL6</accession>
<proteinExistence type="inferred from homology"/>
<dbReference type="InterPro" id="IPR002068">
    <property type="entry name" value="A-crystallin/Hsp20_dom"/>
</dbReference>
<dbReference type="PROSITE" id="PS01031">
    <property type="entry name" value="SHSP"/>
    <property type="match status" value="1"/>
</dbReference>
<dbReference type="Pfam" id="PF00011">
    <property type="entry name" value="HSP20"/>
    <property type="match status" value="1"/>
</dbReference>
<dbReference type="SUPFAM" id="SSF49764">
    <property type="entry name" value="HSP20-like chaperones"/>
    <property type="match status" value="1"/>
</dbReference>
<gene>
    <name evidence="5" type="ORF">GCM10025868_22280</name>
</gene>
<evidence type="ECO:0000256" key="3">
    <source>
        <dbReference type="SAM" id="MobiDB-lite"/>
    </source>
</evidence>
<dbReference type="InterPro" id="IPR008978">
    <property type="entry name" value="HSP20-like_chaperone"/>
</dbReference>
<comment type="similarity">
    <text evidence="1 2">Belongs to the small heat shock protein (HSP20) family.</text>
</comment>
<feature type="domain" description="SHSP" evidence="4">
    <location>
        <begin position="1"/>
        <end position="99"/>
    </location>
</feature>
<dbReference type="CDD" id="cd06464">
    <property type="entry name" value="ACD_sHsps-like"/>
    <property type="match status" value="1"/>
</dbReference>
<sequence>MTTPSSASSLPGVDVERDVTVELDRGRLVVSGERRDERAGQRGRSLGEVRYGRFTRAFTLPEHVTGESLTATYDAGVLSVRVAGAHVGREPQRVSISVGQPADVRSDAQPEGEQVDQA</sequence>
<comment type="caution">
    <text evidence="5">The sequence shown here is derived from an EMBL/GenBank/DDBJ whole genome shotgun (WGS) entry which is preliminary data.</text>
</comment>